<evidence type="ECO:0000256" key="3">
    <source>
        <dbReference type="ARBA" id="ARBA00022448"/>
    </source>
</evidence>
<dbReference type="FunFam" id="1.20.1250.20:FF:001021">
    <property type="entry name" value="MFS sugar transporter, putative (AFU_orthologue AFUA_5G06720)"/>
    <property type="match status" value="1"/>
</dbReference>
<dbReference type="Gene3D" id="1.20.1250.20">
    <property type="entry name" value="MFS general substrate transporter like domains"/>
    <property type="match status" value="1"/>
</dbReference>
<evidence type="ECO:0000256" key="9">
    <source>
        <dbReference type="SAM" id="Phobius"/>
    </source>
</evidence>
<evidence type="ECO:0000313" key="12">
    <source>
        <dbReference type="Proteomes" id="UP001152592"/>
    </source>
</evidence>
<accession>A0A9W4J1C9</accession>
<dbReference type="GO" id="GO:0016020">
    <property type="term" value="C:membrane"/>
    <property type="evidence" value="ECO:0007669"/>
    <property type="project" value="UniProtKB-SubCell"/>
</dbReference>
<keyword evidence="4 9" id="KW-0812">Transmembrane</keyword>
<protein>
    <recommendedName>
        <fullName evidence="10">Major facilitator superfamily (MFS) profile domain-containing protein</fullName>
    </recommendedName>
</protein>
<comment type="subcellular location">
    <subcellularLocation>
        <location evidence="1">Membrane</location>
        <topology evidence="1">Multi-pass membrane protein</topology>
    </subcellularLocation>
</comment>
<dbReference type="EMBL" id="CAJVPD010000210">
    <property type="protein sequence ID" value="CAG8366240.1"/>
    <property type="molecule type" value="Genomic_DNA"/>
</dbReference>
<dbReference type="PROSITE" id="PS50850">
    <property type="entry name" value="MFS"/>
    <property type="match status" value="1"/>
</dbReference>
<dbReference type="Pfam" id="PF00083">
    <property type="entry name" value="Sugar_tr"/>
    <property type="match status" value="1"/>
</dbReference>
<dbReference type="InterPro" id="IPR020846">
    <property type="entry name" value="MFS_dom"/>
</dbReference>
<comment type="similarity">
    <text evidence="2 7">Belongs to the major facilitator superfamily. Sugar transporter (TC 2.A.1.1) family.</text>
</comment>
<dbReference type="InterPro" id="IPR036259">
    <property type="entry name" value="MFS_trans_sf"/>
</dbReference>
<keyword evidence="5 9" id="KW-1133">Transmembrane helix</keyword>
<proteinExistence type="inferred from homology"/>
<dbReference type="InterPro" id="IPR005829">
    <property type="entry name" value="Sugar_transporter_CS"/>
</dbReference>
<evidence type="ECO:0000256" key="4">
    <source>
        <dbReference type="ARBA" id="ARBA00022692"/>
    </source>
</evidence>
<dbReference type="InterPro" id="IPR050360">
    <property type="entry name" value="MFS_Sugar_Transporters"/>
</dbReference>
<comment type="caution">
    <text evidence="11">The sequence shown here is derived from an EMBL/GenBank/DDBJ whole genome shotgun (WGS) entry which is preliminary data.</text>
</comment>
<evidence type="ECO:0000259" key="10">
    <source>
        <dbReference type="PROSITE" id="PS50850"/>
    </source>
</evidence>
<dbReference type="GO" id="GO:0005351">
    <property type="term" value="F:carbohydrate:proton symporter activity"/>
    <property type="evidence" value="ECO:0007669"/>
    <property type="project" value="TreeGrafter"/>
</dbReference>
<evidence type="ECO:0000256" key="8">
    <source>
        <dbReference type="SAM" id="MobiDB-lite"/>
    </source>
</evidence>
<feature type="domain" description="Major facilitator superfamily (MFS) profile" evidence="10">
    <location>
        <begin position="35"/>
        <end position="518"/>
    </location>
</feature>
<organism evidence="11 12">
    <name type="scientific">Penicillium salamii</name>
    <dbReference type="NCBI Taxonomy" id="1612424"/>
    <lineage>
        <taxon>Eukaryota</taxon>
        <taxon>Fungi</taxon>
        <taxon>Dikarya</taxon>
        <taxon>Ascomycota</taxon>
        <taxon>Pezizomycotina</taxon>
        <taxon>Eurotiomycetes</taxon>
        <taxon>Eurotiomycetidae</taxon>
        <taxon>Eurotiales</taxon>
        <taxon>Aspergillaceae</taxon>
        <taxon>Penicillium</taxon>
    </lineage>
</organism>
<feature type="transmembrane region" description="Helical" evidence="9">
    <location>
        <begin position="220"/>
        <end position="242"/>
    </location>
</feature>
<feature type="transmembrane region" description="Helical" evidence="9">
    <location>
        <begin position="496"/>
        <end position="514"/>
    </location>
</feature>
<dbReference type="Proteomes" id="UP001152592">
    <property type="component" value="Unassembled WGS sequence"/>
</dbReference>
<dbReference type="NCBIfam" id="TIGR00879">
    <property type="entry name" value="SP"/>
    <property type="match status" value="1"/>
</dbReference>
<dbReference type="InterPro" id="IPR005828">
    <property type="entry name" value="MFS_sugar_transport-like"/>
</dbReference>
<dbReference type="AlphaFoldDB" id="A0A9W4J1C9"/>
<name>A0A9W4J1C9_9EURO</name>
<feature type="transmembrane region" description="Helical" evidence="9">
    <location>
        <begin position="347"/>
        <end position="369"/>
    </location>
</feature>
<feature type="transmembrane region" description="Helical" evidence="9">
    <location>
        <begin position="381"/>
        <end position="400"/>
    </location>
</feature>
<dbReference type="PANTHER" id="PTHR48022">
    <property type="entry name" value="PLASTIDIC GLUCOSE TRANSPORTER 4"/>
    <property type="match status" value="1"/>
</dbReference>
<feature type="transmembrane region" description="Helical" evidence="9">
    <location>
        <begin position="465"/>
        <end position="484"/>
    </location>
</feature>
<feature type="transmembrane region" description="Helical" evidence="9">
    <location>
        <begin position="73"/>
        <end position="95"/>
    </location>
</feature>
<evidence type="ECO:0000256" key="2">
    <source>
        <dbReference type="ARBA" id="ARBA00010992"/>
    </source>
</evidence>
<keyword evidence="3 7" id="KW-0813">Transport</keyword>
<gene>
    <name evidence="11" type="ORF">PSALAMII_LOCUS4138</name>
</gene>
<sequence length="566" mass="63013">MVKFDIYGRGRSLRVAIMFTCQLAFIFFGATDENALLPDFSSNVSLGYDQGVFSGIVGNEDFLEIVRHPSPGILGIIVSIYNLGCFTGTIVSFASSDKMGPRNSMWFAMAWIIVSESAPCRRLQLAGYLSTEYRICINGEQVGAILQTTAFSRAQLLVARFVTGIGTGIETTVVPMYQSELCEAKKRGKYVCSEALFVGVGIVIAYWFDYGMSYVGGAISWRLPVACQMIFAIMVIILVFGLPESPRWLYRHNRPDEALQVLCDIYAMGPDDSKVASESEGIIQAIELETMHGEYKWSQIFKRDEVQTGKRVLLAYGMQFMNQMGGINLVVYYVTSVLEYNVGLSRKLSLLLGGVIQIMFVIGSFYPTFFSDRFGRRKPMMWGSFGLFISMMMISILLSFKGITFQHNLESLKILNCVGTSVEKPTATASVAFFFLFMLIFGASVNCIPWVYGPEILPLHVRAKGQAIGVSANWLWNFFVVMITPTLIEDLAWKGYLIFMSLNLVFVPIVYFFYPETANLTLEEIDFLFTDSRPSPPTGLGTGSAASEGKGEDTGSVSLDEEREKQ</sequence>
<dbReference type="PRINTS" id="PR00171">
    <property type="entry name" value="SUGRTRNSPORT"/>
</dbReference>
<feature type="transmembrane region" description="Helical" evidence="9">
    <location>
        <begin position="190"/>
        <end position="208"/>
    </location>
</feature>
<feature type="transmembrane region" description="Helical" evidence="9">
    <location>
        <begin position="12"/>
        <end position="30"/>
    </location>
</feature>
<dbReference type="PANTHER" id="PTHR48022:SF1">
    <property type="entry name" value="SUGAR TRANSPORTER, PUTATIVE (AFU_ORTHOLOGUE AFUA_5G06720)-RELATED"/>
    <property type="match status" value="1"/>
</dbReference>
<evidence type="ECO:0000313" key="11">
    <source>
        <dbReference type="EMBL" id="CAG8366240.1"/>
    </source>
</evidence>
<dbReference type="SUPFAM" id="SSF103473">
    <property type="entry name" value="MFS general substrate transporter"/>
    <property type="match status" value="2"/>
</dbReference>
<evidence type="ECO:0000256" key="1">
    <source>
        <dbReference type="ARBA" id="ARBA00004141"/>
    </source>
</evidence>
<evidence type="ECO:0000256" key="6">
    <source>
        <dbReference type="ARBA" id="ARBA00023136"/>
    </source>
</evidence>
<feature type="region of interest" description="Disordered" evidence="8">
    <location>
        <begin position="533"/>
        <end position="566"/>
    </location>
</feature>
<dbReference type="OrthoDB" id="1708534at2759"/>
<evidence type="ECO:0000256" key="7">
    <source>
        <dbReference type="RuleBase" id="RU003346"/>
    </source>
</evidence>
<feature type="transmembrane region" description="Helical" evidence="9">
    <location>
        <begin position="312"/>
        <end position="335"/>
    </location>
</feature>
<reference evidence="11" key="1">
    <citation type="submission" date="2021-07" db="EMBL/GenBank/DDBJ databases">
        <authorList>
            <person name="Branca A.L. A."/>
        </authorList>
    </citation>
    <scope>NUCLEOTIDE SEQUENCE</scope>
</reference>
<keyword evidence="6 9" id="KW-0472">Membrane</keyword>
<feature type="transmembrane region" description="Helical" evidence="9">
    <location>
        <begin position="431"/>
        <end position="453"/>
    </location>
</feature>
<dbReference type="InterPro" id="IPR003663">
    <property type="entry name" value="Sugar/inositol_transpt"/>
</dbReference>
<evidence type="ECO:0000256" key="5">
    <source>
        <dbReference type="ARBA" id="ARBA00022989"/>
    </source>
</evidence>
<dbReference type="PROSITE" id="PS00217">
    <property type="entry name" value="SUGAR_TRANSPORT_2"/>
    <property type="match status" value="1"/>
</dbReference>